<keyword evidence="3" id="KW-1185">Reference proteome</keyword>
<protein>
    <submittedName>
        <fullName evidence="2">Uncharacterized protein</fullName>
    </submittedName>
</protein>
<keyword evidence="1" id="KW-0472">Membrane</keyword>
<feature type="transmembrane region" description="Helical" evidence="1">
    <location>
        <begin position="14"/>
        <end position="34"/>
    </location>
</feature>
<sequence length="36" mass="3747">MDDKNYSFKGSPNAGMVLSILAVVGAVLIFALGFSN</sequence>
<evidence type="ECO:0000313" key="3">
    <source>
        <dbReference type="Proteomes" id="UP000010384"/>
    </source>
</evidence>
<name>K9U8T7_CHRTP</name>
<evidence type="ECO:0000256" key="1">
    <source>
        <dbReference type="SAM" id="Phobius"/>
    </source>
</evidence>
<organism evidence="2 3">
    <name type="scientific">Chroococcidiopsis thermalis (strain PCC 7203)</name>
    <dbReference type="NCBI Taxonomy" id="251229"/>
    <lineage>
        <taxon>Bacteria</taxon>
        <taxon>Bacillati</taxon>
        <taxon>Cyanobacteriota</taxon>
        <taxon>Cyanophyceae</taxon>
        <taxon>Chroococcidiopsidales</taxon>
        <taxon>Chroococcidiopsidaceae</taxon>
        <taxon>Chroococcidiopsis</taxon>
    </lineage>
</organism>
<dbReference type="Proteomes" id="UP000010384">
    <property type="component" value="Chromosome"/>
</dbReference>
<reference evidence="2 3" key="1">
    <citation type="submission" date="2012-06" db="EMBL/GenBank/DDBJ databases">
        <title>Finished chromosome of genome of Chroococcidiopsis thermalis PCC 7203.</title>
        <authorList>
            <consortium name="US DOE Joint Genome Institute"/>
            <person name="Gugger M."/>
            <person name="Coursin T."/>
            <person name="Rippka R."/>
            <person name="Tandeau De Marsac N."/>
            <person name="Huntemann M."/>
            <person name="Wei C.-L."/>
            <person name="Han J."/>
            <person name="Detter J.C."/>
            <person name="Han C."/>
            <person name="Tapia R."/>
            <person name="Davenport K."/>
            <person name="Daligault H."/>
            <person name="Erkkila T."/>
            <person name="Gu W."/>
            <person name="Munk A.C.C."/>
            <person name="Teshima H."/>
            <person name="Xu Y."/>
            <person name="Chain P."/>
            <person name="Chen A."/>
            <person name="Krypides N."/>
            <person name="Mavromatis K."/>
            <person name="Markowitz V."/>
            <person name="Szeto E."/>
            <person name="Ivanova N."/>
            <person name="Mikhailova N."/>
            <person name="Ovchinnikova G."/>
            <person name="Pagani I."/>
            <person name="Pati A."/>
            <person name="Goodwin L."/>
            <person name="Peters L."/>
            <person name="Pitluck S."/>
            <person name="Woyke T."/>
            <person name="Kerfeld C."/>
        </authorList>
    </citation>
    <scope>NUCLEOTIDE SEQUENCE [LARGE SCALE GENOMIC DNA]</scope>
    <source>
        <strain evidence="2 3">PCC 7203</strain>
    </source>
</reference>
<dbReference type="EMBL" id="CP003597">
    <property type="protein sequence ID" value="AFY90836.1"/>
    <property type="molecule type" value="Genomic_DNA"/>
</dbReference>
<accession>K9U8T7</accession>
<keyword evidence="1" id="KW-0812">Transmembrane</keyword>
<dbReference type="AlphaFoldDB" id="K9U8T7"/>
<proteinExistence type="predicted"/>
<dbReference type="KEGG" id="cthe:Chro_5474"/>
<dbReference type="HOGENOM" id="CLU_218835_0_0_3"/>
<dbReference type="InParanoid" id="K9U8T7"/>
<gene>
    <name evidence="2" type="ORF">Chro_5474</name>
</gene>
<dbReference type="eggNOG" id="ENOG5033D1V">
    <property type="taxonomic scope" value="Bacteria"/>
</dbReference>
<keyword evidence="1" id="KW-1133">Transmembrane helix</keyword>
<evidence type="ECO:0000313" key="2">
    <source>
        <dbReference type="EMBL" id="AFY90836.1"/>
    </source>
</evidence>